<dbReference type="EMBL" id="ADBF01000253">
    <property type="protein sequence ID" value="EFE48743.1"/>
    <property type="molecule type" value="Genomic_DNA"/>
</dbReference>
<gene>
    <name evidence="1" type="ORF">NEIELOOT_02720</name>
</gene>
<reference evidence="1 2" key="1">
    <citation type="submission" date="2010-02" db="EMBL/GenBank/DDBJ databases">
        <authorList>
            <person name="Weinstock G."/>
            <person name="Sodergren E."/>
            <person name="Clifton S."/>
            <person name="Fulton L."/>
            <person name="Fulton B."/>
            <person name="Courtney L."/>
            <person name="Fronick C."/>
            <person name="Harrison M."/>
            <person name="Strong C."/>
            <person name="Farmer C."/>
            <person name="Delahaunty K."/>
            <person name="Markovic C."/>
            <person name="Hall O."/>
            <person name="Minx P."/>
            <person name="Tomlinson C."/>
            <person name="Mitreva M."/>
            <person name="Nelson J."/>
            <person name="Hou S."/>
            <person name="Wollam A."/>
            <person name="Pepin K.H."/>
            <person name="Johnson M."/>
            <person name="Bhonagiri V."/>
            <person name="Zhang X."/>
            <person name="Suruliraj S."/>
            <person name="Warren W."/>
            <person name="Chinwalla A."/>
            <person name="Mardis E.R."/>
            <person name="Wilson R.K."/>
        </authorList>
    </citation>
    <scope>NUCLEOTIDE SEQUENCE [LARGE SCALE GENOMIC DNA]</scope>
    <source>
        <strain evidence="1 2">ATCC 29315</strain>
    </source>
</reference>
<proteinExistence type="predicted"/>
<dbReference type="Proteomes" id="UP000005536">
    <property type="component" value="Unassembled WGS sequence"/>
</dbReference>
<accession>D4DUG1</accession>
<evidence type="ECO:0000313" key="2">
    <source>
        <dbReference type="Proteomes" id="UP000005536"/>
    </source>
</evidence>
<comment type="caution">
    <text evidence="1">The sequence shown here is derived from an EMBL/GenBank/DDBJ whole genome shotgun (WGS) entry which is preliminary data.</text>
</comment>
<name>D4DUG1_NEIEG</name>
<protein>
    <submittedName>
        <fullName evidence="1">Uncharacterized protein</fullName>
    </submittedName>
</protein>
<dbReference type="AlphaFoldDB" id="D4DUG1"/>
<organism evidence="1 2">
    <name type="scientific">Neisseria elongata subsp. glycolytica ATCC 29315</name>
    <dbReference type="NCBI Taxonomy" id="546263"/>
    <lineage>
        <taxon>Bacteria</taxon>
        <taxon>Pseudomonadati</taxon>
        <taxon>Pseudomonadota</taxon>
        <taxon>Betaproteobacteria</taxon>
        <taxon>Neisseriales</taxon>
        <taxon>Neisseriaceae</taxon>
        <taxon>Neisseria</taxon>
    </lineage>
</organism>
<sequence length="91" mass="9753">MMTIFLNIFLNSLLSGQAPRRHDAAAGFSGCLQSFAFRLFVCVGVFEAEHLPAAVFPAVVFLVVIHDAAFVFDTDAALADDFDVADDGDAL</sequence>
<evidence type="ECO:0000313" key="1">
    <source>
        <dbReference type="EMBL" id="EFE48743.1"/>
    </source>
</evidence>